<dbReference type="InterPro" id="IPR024634">
    <property type="entry name" value="Internalin_N"/>
</dbReference>
<dbReference type="PANTHER" id="PTHR46652:SF3">
    <property type="entry name" value="LEUCINE-RICH REPEAT-CONTAINING PROTEIN 9"/>
    <property type="match status" value="1"/>
</dbReference>
<dbReference type="InterPro" id="IPR032675">
    <property type="entry name" value="LRR_dom_sf"/>
</dbReference>
<dbReference type="SUPFAM" id="SSF52058">
    <property type="entry name" value="L domain-like"/>
    <property type="match status" value="1"/>
</dbReference>
<evidence type="ECO:0000256" key="1">
    <source>
        <dbReference type="ARBA" id="ARBA00004196"/>
    </source>
</evidence>
<dbReference type="Pfam" id="PF08191">
    <property type="entry name" value="LRR_adjacent"/>
    <property type="match status" value="1"/>
</dbReference>
<evidence type="ECO:0000259" key="10">
    <source>
        <dbReference type="Pfam" id="PF12354"/>
    </source>
</evidence>
<accession>A0A7X0ZKI3</accession>
<keyword evidence="5" id="KW-0433">Leucine-rich repeat</keyword>
<feature type="compositionally biased region" description="Low complexity" evidence="8">
    <location>
        <begin position="77"/>
        <end position="88"/>
    </location>
</feature>
<keyword evidence="6" id="KW-0732">Signal</keyword>
<evidence type="ECO:0000256" key="6">
    <source>
        <dbReference type="ARBA" id="ARBA00022729"/>
    </source>
</evidence>
<evidence type="ECO:0000256" key="7">
    <source>
        <dbReference type="ARBA" id="ARBA00022737"/>
    </source>
</evidence>
<dbReference type="InterPro" id="IPR042229">
    <property type="entry name" value="Listeria/Bacterioides_rpt_sf"/>
</dbReference>
<dbReference type="PROSITE" id="PS51450">
    <property type="entry name" value="LRR"/>
    <property type="match status" value="7"/>
</dbReference>
<dbReference type="AlphaFoldDB" id="A0A7X0ZKI3"/>
<gene>
    <name evidence="11" type="ORF">HCB47_14350</name>
</gene>
<dbReference type="InterPro" id="IPR010916">
    <property type="entry name" value="TonB_box_CS"/>
</dbReference>
<feature type="compositionally biased region" description="Basic and acidic residues" evidence="8">
    <location>
        <begin position="96"/>
        <end position="110"/>
    </location>
</feature>
<feature type="compositionally biased region" description="Acidic residues" evidence="8">
    <location>
        <begin position="49"/>
        <end position="76"/>
    </location>
</feature>
<evidence type="ECO:0008006" key="13">
    <source>
        <dbReference type="Google" id="ProtNLM"/>
    </source>
</evidence>
<dbReference type="SUPFAM" id="SSF81296">
    <property type="entry name" value="E set domains"/>
    <property type="match status" value="1"/>
</dbReference>
<feature type="region of interest" description="Disordered" evidence="8">
    <location>
        <begin position="49"/>
        <end position="110"/>
    </location>
</feature>
<dbReference type="InterPro" id="IPR014755">
    <property type="entry name" value="Cu-Rt/internalin_Ig-like"/>
</dbReference>
<name>A0A7X0ZKI3_9LIST</name>
<dbReference type="PANTHER" id="PTHR46652">
    <property type="entry name" value="LEUCINE-RICH REPEAT AND IQ DOMAIN-CONTAINING PROTEIN 1-RELATED"/>
    <property type="match status" value="1"/>
</dbReference>
<feature type="domain" description="Internalin Ig-like inter-repeat region" evidence="9">
    <location>
        <begin position="369"/>
        <end position="421"/>
    </location>
</feature>
<keyword evidence="4" id="KW-0964">Secreted</keyword>
<organism evidence="11 12">
    <name type="scientific">Listeria farberi</name>
    <dbReference type="NCBI Taxonomy" id="2713500"/>
    <lineage>
        <taxon>Bacteria</taxon>
        <taxon>Bacillati</taxon>
        <taxon>Bacillota</taxon>
        <taxon>Bacilli</taxon>
        <taxon>Bacillales</taxon>
        <taxon>Listeriaceae</taxon>
        <taxon>Listeria</taxon>
    </lineage>
</organism>
<protein>
    <recommendedName>
        <fullName evidence="13">Internalin-A</fullName>
    </recommendedName>
</protein>
<dbReference type="Pfam" id="PF12354">
    <property type="entry name" value="Internalin_N"/>
    <property type="match status" value="1"/>
</dbReference>
<keyword evidence="7" id="KW-0677">Repeat</keyword>
<dbReference type="InterPro" id="IPR025875">
    <property type="entry name" value="Leu-rich_rpt_4"/>
</dbReference>
<evidence type="ECO:0000256" key="4">
    <source>
        <dbReference type="ARBA" id="ARBA00022525"/>
    </source>
</evidence>
<dbReference type="InterPro" id="IPR012569">
    <property type="entry name" value="Inl_IR"/>
</dbReference>
<dbReference type="SMART" id="SM00369">
    <property type="entry name" value="LRR_TYP"/>
    <property type="match status" value="7"/>
</dbReference>
<evidence type="ECO:0000313" key="12">
    <source>
        <dbReference type="Proteomes" id="UP000558070"/>
    </source>
</evidence>
<dbReference type="InterPro" id="IPR003591">
    <property type="entry name" value="Leu-rich_rpt_typical-subtyp"/>
</dbReference>
<dbReference type="InterPro" id="IPR050836">
    <property type="entry name" value="SDS22/Internalin_LRR"/>
</dbReference>
<dbReference type="NCBIfam" id="TIGR02543">
    <property type="entry name" value="List_Bact_rpt"/>
    <property type="match status" value="2"/>
</dbReference>
<comment type="similarity">
    <text evidence="3">Belongs to the internalin family.</text>
</comment>
<dbReference type="InterPro" id="IPR013378">
    <property type="entry name" value="InlB-like_B-rpt"/>
</dbReference>
<reference evidence="11 12" key="1">
    <citation type="submission" date="2020-03" db="EMBL/GenBank/DDBJ databases">
        <title>Soil Listeria distribution.</title>
        <authorList>
            <person name="Liao J."/>
            <person name="Wiedmann M."/>
        </authorList>
    </citation>
    <scope>NUCLEOTIDE SEQUENCE [LARGE SCALE GENOMIC DNA]</scope>
    <source>
        <strain evidence="11 12">FSL L7-0072</strain>
    </source>
</reference>
<comment type="caution">
    <text evidence="11">The sequence shown here is derived from an EMBL/GenBank/DDBJ whole genome shotgun (WGS) entry which is preliminary data.</text>
</comment>
<dbReference type="PROSITE" id="PS00430">
    <property type="entry name" value="TONB_DEPENDENT_REC_1"/>
    <property type="match status" value="1"/>
</dbReference>
<evidence type="ECO:0000313" key="11">
    <source>
        <dbReference type="EMBL" id="MBC2288796.1"/>
    </source>
</evidence>
<dbReference type="GO" id="GO:0005576">
    <property type="term" value="C:extracellular region"/>
    <property type="evidence" value="ECO:0007669"/>
    <property type="project" value="UniProtKB-SubCell"/>
</dbReference>
<sequence>MKKSKKNLSKLVLAVVLLYTIGLPIQNIVLANTNAPTTNEAVVTEEATINEDEMTASEEAEQPTEEGVQEEKEISEESISVEAENVSSGQQLEEITGSKEEEKEFNQPDGTEKTIKKDVKAISPDKISSIFPDGNLAEAIRDKLGKSSVDDVVTQAELDGILDITAFGRGIVDISGVENLTNLTRLELFHNQISDVSPLANLTSLDELSLSSNQISDVSPLANLTNLSDLRLDSNQISDISPLSNLTDLNSLYLEENQLNDISPLSNLTDLNSLYLSSNQISDVSPLSNLTNLSDLRLNSNQISDISPLSNLTNLIYLILDNNQISDISPLSNLTSLGALYLSNQNISESKMKWNDPLSVTNSIKDNNGNLIAPSSISNQGSYADPTITWTGLTNTTQQVNYKWNQSVTIGSRTASFTGTVSLTVEKREQYNVNFDIDGQITTELVEAGELVIKPQDPSKDGYVFTGWYDAETDGNEWDFTTDTMPANDMTLYAQFSKVLIPMPTNAYINFYEDSILKYAIPYVGLDQWDGINGVWTNGFVTANPPANNPTKTGHTFTGWEDEQGDLFDFSTTQLDLNSQNEFNFYAAFEKKGYIV</sequence>
<dbReference type="Pfam" id="PF12799">
    <property type="entry name" value="LRR_4"/>
    <property type="match status" value="3"/>
</dbReference>
<dbReference type="Gene3D" id="2.60.40.4270">
    <property type="entry name" value="Listeria-Bacteroides repeat domain"/>
    <property type="match status" value="1"/>
</dbReference>
<evidence type="ECO:0000259" key="9">
    <source>
        <dbReference type="Pfam" id="PF08191"/>
    </source>
</evidence>
<evidence type="ECO:0000256" key="2">
    <source>
        <dbReference type="ARBA" id="ARBA00004613"/>
    </source>
</evidence>
<evidence type="ECO:0000256" key="8">
    <source>
        <dbReference type="SAM" id="MobiDB-lite"/>
    </source>
</evidence>
<dbReference type="Proteomes" id="UP000558070">
    <property type="component" value="Unassembled WGS sequence"/>
</dbReference>
<dbReference type="Gene3D" id="3.80.10.10">
    <property type="entry name" value="Ribonuclease Inhibitor"/>
    <property type="match status" value="1"/>
</dbReference>
<feature type="non-terminal residue" evidence="11">
    <location>
        <position position="596"/>
    </location>
</feature>
<evidence type="ECO:0000256" key="5">
    <source>
        <dbReference type="ARBA" id="ARBA00022614"/>
    </source>
</evidence>
<feature type="domain" description="Internalin N-terminal" evidence="10">
    <location>
        <begin position="125"/>
        <end position="159"/>
    </location>
</feature>
<comment type="subcellular location">
    <subcellularLocation>
        <location evidence="1">Cell envelope</location>
    </subcellularLocation>
    <subcellularLocation>
        <location evidence="2">Secreted</location>
    </subcellularLocation>
</comment>
<dbReference type="Pfam" id="PF09479">
    <property type="entry name" value="Flg_new"/>
    <property type="match status" value="2"/>
</dbReference>
<dbReference type="EMBL" id="JAARZO010000007">
    <property type="protein sequence ID" value="MBC2288796.1"/>
    <property type="molecule type" value="Genomic_DNA"/>
</dbReference>
<proteinExistence type="inferred from homology"/>
<dbReference type="InterPro" id="IPR001611">
    <property type="entry name" value="Leu-rich_rpt"/>
</dbReference>
<evidence type="ECO:0000256" key="3">
    <source>
        <dbReference type="ARBA" id="ARBA00009432"/>
    </source>
</evidence>
<dbReference type="GO" id="GO:0030313">
    <property type="term" value="C:cell envelope"/>
    <property type="evidence" value="ECO:0007669"/>
    <property type="project" value="UniProtKB-SubCell"/>
</dbReference>
<dbReference type="SMART" id="SM00365">
    <property type="entry name" value="LRR_SD22"/>
    <property type="match status" value="7"/>
</dbReference>
<dbReference type="Gene3D" id="2.60.40.1220">
    <property type="match status" value="1"/>
</dbReference>
<dbReference type="InterPro" id="IPR014756">
    <property type="entry name" value="Ig_E-set"/>
</dbReference>